<dbReference type="GO" id="GO:0008422">
    <property type="term" value="F:beta-glucosidase activity"/>
    <property type="evidence" value="ECO:0007669"/>
    <property type="project" value="TreeGrafter"/>
</dbReference>
<evidence type="ECO:0000256" key="3">
    <source>
        <dbReference type="ARBA" id="ARBA00023295"/>
    </source>
</evidence>
<dbReference type="AlphaFoldDB" id="A0A9X1JLR9"/>
<comment type="caution">
    <text evidence="5">The sequence shown here is derived from an EMBL/GenBank/DDBJ whole genome shotgun (WGS) entry which is preliminary data.</text>
</comment>
<dbReference type="PANTHER" id="PTHR31297">
    <property type="entry name" value="GLUCAN ENDO-1,6-BETA-GLUCOSIDASE B"/>
    <property type="match status" value="1"/>
</dbReference>
<name>A0A9X1JLR9_9SPHN</name>
<evidence type="ECO:0000256" key="1">
    <source>
        <dbReference type="ARBA" id="ARBA00022729"/>
    </source>
</evidence>
<proteinExistence type="predicted"/>
<evidence type="ECO:0000259" key="4">
    <source>
        <dbReference type="Pfam" id="PF00150"/>
    </source>
</evidence>
<dbReference type="GO" id="GO:0009986">
    <property type="term" value="C:cell surface"/>
    <property type="evidence" value="ECO:0007669"/>
    <property type="project" value="TreeGrafter"/>
</dbReference>
<dbReference type="InterPro" id="IPR018087">
    <property type="entry name" value="Glyco_hydro_5_CS"/>
</dbReference>
<dbReference type="GO" id="GO:0009251">
    <property type="term" value="P:glucan catabolic process"/>
    <property type="evidence" value="ECO:0007669"/>
    <property type="project" value="TreeGrafter"/>
</dbReference>
<keyword evidence="3" id="KW-0326">Glycosidase</keyword>
<feature type="domain" description="Glycoside hydrolase family 5" evidence="4">
    <location>
        <begin position="10"/>
        <end position="248"/>
    </location>
</feature>
<evidence type="ECO:0000313" key="5">
    <source>
        <dbReference type="EMBL" id="MBV7258053.1"/>
    </source>
</evidence>
<reference evidence="5" key="1">
    <citation type="submission" date="2021-04" db="EMBL/GenBank/DDBJ databases">
        <authorList>
            <person name="Pira H."/>
            <person name="Risdian C."/>
            <person name="Wink J."/>
        </authorList>
    </citation>
    <scope>NUCLEOTIDE SEQUENCE</scope>
    <source>
        <strain evidence="5">WH158</strain>
    </source>
</reference>
<dbReference type="Proteomes" id="UP001138681">
    <property type="component" value="Unassembled WGS sequence"/>
</dbReference>
<organism evidence="5 6">
    <name type="scientific">Erythrobacter crassostreae</name>
    <dbReference type="NCBI Taxonomy" id="2828328"/>
    <lineage>
        <taxon>Bacteria</taxon>
        <taxon>Pseudomonadati</taxon>
        <taxon>Pseudomonadota</taxon>
        <taxon>Alphaproteobacteria</taxon>
        <taxon>Sphingomonadales</taxon>
        <taxon>Erythrobacteraceae</taxon>
        <taxon>Erythrobacter/Porphyrobacter group</taxon>
        <taxon>Erythrobacter</taxon>
    </lineage>
</organism>
<dbReference type="InterPro" id="IPR050386">
    <property type="entry name" value="Glycosyl_hydrolase_5"/>
</dbReference>
<dbReference type="InterPro" id="IPR001547">
    <property type="entry name" value="Glyco_hydro_5"/>
</dbReference>
<dbReference type="Pfam" id="PF00150">
    <property type="entry name" value="Cellulase"/>
    <property type="match status" value="1"/>
</dbReference>
<evidence type="ECO:0000313" key="6">
    <source>
        <dbReference type="Proteomes" id="UP001138681"/>
    </source>
</evidence>
<sequence length="294" mass="32670">MANHLEANPTEGDWGRAITDTDFADIAAVGFETIRLPVRWSNKASATPPYTIDAAWMQRVEDVVGQARAAGLRVILNDHHYDAIFENPDAEKERFAAIWKQVAERFQGADDMVWFELLNEPHNQIDDANLLSILEPALAEVRATNPTRPVVVGGQNYSGINSLATLPLPNDPYLIATFHFYDPFPFTHQGAPWVTPVRPTGVTYGSAADQQELEGAVQKARDFMTSTGIPVFMGEYGAYDPIPMDQRESYYRAVSTAFRGADVDGCIWGYTNSFAFRDQNTGVWHQNLLDAIGL</sequence>
<keyword evidence="1" id="KW-0732">Signal</keyword>
<keyword evidence="6" id="KW-1185">Reference proteome</keyword>
<keyword evidence="2 5" id="KW-0378">Hydrolase</keyword>
<dbReference type="PROSITE" id="PS00659">
    <property type="entry name" value="GLYCOSYL_HYDROL_F5"/>
    <property type="match status" value="1"/>
</dbReference>
<accession>A0A9X1JLR9</accession>
<gene>
    <name evidence="5" type="ORF">KCG46_00520</name>
</gene>
<evidence type="ECO:0000256" key="2">
    <source>
        <dbReference type="ARBA" id="ARBA00022801"/>
    </source>
</evidence>
<dbReference type="GO" id="GO:0005576">
    <property type="term" value="C:extracellular region"/>
    <property type="evidence" value="ECO:0007669"/>
    <property type="project" value="TreeGrafter"/>
</dbReference>
<dbReference type="EMBL" id="JAGSPC010000001">
    <property type="protein sequence ID" value="MBV7258053.1"/>
    <property type="molecule type" value="Genomic_DNA"/>
</dbReference>
<protein>
    <submittedName>
        <fullName evidence="5">Glycoside hydrolase family 5 protein</fullName>
    </submittedName>
</protein>
<dbReference type="PANTHER" id="PTHR31297:SF17">
    <property type="entry name" value="ENDOGLUCANASE"/>
    <property type="match status" value="1"/>
</dbReference>